<sequence>MPIQRILRLPFADDRPDSFVLLHMVADSNSPSQVKLTASAGEDAFRTTIKLHQLPNFRDAKYTGTDDEFDAALRKTLLLDSQDEPLTQDLEKVEVVAEINQPKEGEKKLLTTMSLIWRRKVNNWNQKLGQVDLPVYTGLEQPDAFEWAEIAAKNFENSRRHIETIEAQLATQAETIGKLQSQLDSIVNAKAEHEGVLLHKFTELINSKKVKIRDQQRVLGTAKLDPDAVARIAPATSRPHKAADSRSSKRKANARAEPSDDESSDGFEDLAVQDEEMDDASTPQDTSEDTEDERPAPSPVRTGMRRKIGGRALVAEREKTETPEPVTTRSTRGASKAPEKGPEEDLPPPKRELPFARPKPITTGPKPNEDEDETDDDDEL</sequence>
<protein>
    <submittedName>
        <fullName evidence="2">Uncharacterized protein</fullName>
    </submittedName>
</protein>
<evidence type="ECO:0000313" key="3">
    <source>
        <dbReference type="Proteomes" id="UP000447873"/>
    </source>
</evidence>
<dbReference type="PANTHER" id="PTHR42067">
    <property type="entry name" value="YALI0C15378P"/>
    <property type="match status" value="1"/>
</dbReference>
<evidence type="ECO:0000313" key="2">
    <source>
        <dbReference type="EMBL" id="KAE9970944.1"/>
    </source>
</evidence>
<evidence type="ECO:0000256" key="1">
    <source>
        <dbReference type="SAM" id="MobiDB-lite"/>
    </source>
</evidence>
<name>A0A8H3YRT4_VENIN</name>
<dbReference type="Proteomes" id="UP000447873">
    <property type="component" value="Unassembled WGS sequence"/>
</dbReference>
<feature type="region of interest" description="Disordered" evidence="1">
    <location>
        <begin position="230"/>
        <end position="380"/>
    </location>
</feature>
<gene>
    <name evidence="2" type="ORF">EG328_005960</name>
</gene>
<feature type="compositionally biased region" description="Basic and acidic residues" evidence="1">
    <location>
        <begin position="337"/>
        <end position="354"/>
    </location>
</feature>
<organism evidence="2 3">
    <name type="scientific">Venturia inaequalis</name>
    <name type="common">Apple scab fungus</name>
    <dbReference type="NCBI Taxonomy" id="5025"/>
    <lineage>
        <taxon>Eukaryota</taxon>
        <taxon>Fungi</taxon>
        <taxon>Dikarya</taxon>
        <taxon>Ascomycota</taxon>
        <taxon>Pezizomycotina</taxon>
        <taxon>Dothideomycetes</taxon>
        <taxon>Pleosporomycetidae</taxon>
        <taxon>Venturiales</taxon>
        <taxon>Venturiaceae</taxon>
        <taxon>Venturia</taxon>
    </lineage>
</organism>
<dbReference type="InterPro" id="IPR014751">
    <property type="entry name" value="XRCC4-like_C"/>
</dbReference>
<reference evidence="2 3" key="1">
    <citation type="submission" date="2018-12" db="EMBL/GenBank/DDBJ databases">
        <title>Venturia inaequalis Genome Resource.</title>
        <authorList>
            <person name="Lichtner F.J."/>
        </authorList>
    </citation>
    <scope>NUCLEOTIDE SEQUENCE [LARGE SCALE GENOMIC DNA]</scope>
    <source>
        <strain evidence="2 3">120213</strain>
    </source>
</reference>
<dbReference type="AlphaFoldDB" id="A0A8H3YRT4"/>
<accession>A0A8H3YRT4</accession>
<dbReference type="Gene3D" id="1.20.5.370">
    <property type="match status" value="1"/>
</dbReference>
<comment type="caution">
    <text evidence="2">The sequence shown here is derived from an EMBL/GenBank/DDBJ whole genome shotgun (WGS) entry which is preliminary data.</text>
</comment>
<feature type="compositionally biased region" description="Acidic residues" evidence="1">
    <location>
        <begin position="369"/>
        <end position="380"/>
    </location>
</feature>
<dbReference type="PANTHER" id="PTHR42067:SF1">
    <property type="entry name" value="MITOTIC APPARATUS PROTEIN P62"/>
    <property type="match status" value="1"/>
</dbReference>
<dbReference type="SUPFAM" id="SSF58022">
    <property type="entry name" value="XRCC4, C-terminal oligomerization domain"/>
    <property type="match status" value="1"/>
</dbReference>
<feature type="compositionally biased region" description="Acidic residues" evidence="1">
    <location>
        <begin position="259"/>
        <end position="279"/>
    </location>
</feature>
<proteinExistence type="predicted"/>
<dbReference type="EMBL" id="WNWS01000314">
    <property type="protein sequence ID" value="KAE9970944.1"/>
    <property type="molecule type" value="Genomic_DNA"/>
</dbReference>